<feature type="binding site" evidence="10">
    <location>
        <position position="67"/>
    </location>
    <ligand>
        <name>S-adenosyl-L-methionine</name>
        <dbReference type="ChEBI" id="CHEBI:59789"/>
    </ligand>
</feature>
<feature type="binding site" evidence="10">
    <location>
        <position position="267"/>
    </location>
    <ligand>
        <name>[4Fe-4S] cluster</name>
        <dbReference type="ChEBI" id="CHEBI:49883"/>
        <label>2</label>
        <note>4Fe-4S-substrate</note>
    </ligand>
</feature>
<dbReference type="InterPro" id="IPR013483">
    <property type="entry name" value="MoaA"/>
</dbReference>
<feature type="binding site" evidence="10">
    <location>
        <position position="24"/>
    </location>
    <ligand>
        <name>[4Fe-4S] cluster</name>
        <dbReference type="ChEBI" id="CHEBI:49883"/>
        <label>1</label>
        <note>4Fe-4S-S-AdoMet</note>
    </ligand>
</feature>
<evidence type="ECO:0000313" key="13">
    <source>
        <dbReference type="EMBL" id="RRK32830.1"/>
    </source>
</evidence>
<keyword evidence="6 10" id="KW-0411">Iron-sulfur</keyword>
<dbReference type="SFLD" id="SFLDG01383">
    <property type="entry name" value="cyclic_pyranopterin_phosphate"/>
    <property type="match status" value="1"/>
</dbReference>
<reference evidence="12 15" key="2">
    <citation type="submission" date="2019-07" db="EMBL/GenBank/DDBJ databases">
        <title>Draft genome sequences of 15 bacterial species constituting the stable defined intestinal microbiota of the GM15 gnotobiotic mouse model.</title>
        <authorList>
            <person name="Elie C."/>
            <person name="Mathieu A."/>
            <person name="Saliou A."/>
            <person name="Darnaud M."/>
            <person name="Leulier F."/>
            <person name="Tamellini A."/>
        </authorList>
    </citation>
    <scope>NUCLEOTIDE SEQUENCE [LARGE SCALE GENOMIC DNA]</scope>
    <source>
        <strain evidence="15">ASF 502</strain>
        <strain evidence="12">MD300</strain>
    </source>
</reference>
<dbReference type="GO" id="GO:0046872">
    <property type="term" value="F:metal ion binding"/>
    <property type="evidence" value="ECO:0007669"/>
    <property type="project" value="UniProtKB-KW"/>
</dbReference>
<evidence type="ECO:0000256" key="10">
    <source>
        <dbReference type="HAMAP-Rule" id="MF_01225"/>
    </source>
</evidence>
<dbReference type="InterPro" id="IPR007197">
    <property type="entry name" value="rSAM"/>
</dbReference>
<protein>
    <recommendedName>
        <fullName evidence="10">GTP 3',8-cyclase</fullName>
        <ecNumber evidence="10">4.1.99.22</ecNumber>
    </recommendedName>
    <alternativeName>
        <fullName evidence="10">Molybdenum cofactor biosynthesis protein A</fullName>
    </alternativeName>
</protein>
<dbReference type="STRING" id="2044587.C824_01666"/>
<accession>N2AFM8</accession>
<keyword evidence="2 10" id="KW-0949">S-adenosyl-L-methionine</keyword>
<feature type="binding site" evidence="10">
    <location>
        <position position="13"/>
    </location>
    <ligand>
        <name>GTP</name>
        <dbReference type="ChEBI" id="CHEBI:37565"/>
    </ligand>
</feature>
<dbReference type="eggNOG" id="COG2896">
    <property type="taxonomic scope" value="Bacteria"/>
</dbReference>
<evidence type="ECO:0000313" key="14">
    <source>
        <dbReference type="Proteomes" id="UP000274920"/>
    </source>
</evidence>
<dbReference type="Proteomes" id="UP000274920">
    <property type="component" value="Unassembled WGS sequence"/>
</dbReference>
<keyword evidence="4 10" id="KW-0547">Nucleotide-binding</keyword>
<dbReference type="HAMAP" id="MF_01225_B">
    <property type="entry name" value="MoaA_B"/>
    <property type="match status" value="1"/>
</dbReference>
<dbReference type="PANTHER" id="PTHR22960:SF0">
    <property type="entry name" value="MOLYBDENUM COFACTOR BIOSYNTHESIS PROTEIN 1"/>
    <property type="match status" value="1"/>
</dbReference>
<dbReference type="SMART" id="SM00729">
    <property type="entry name" value="Elp3"/>
    <property type="match status" value="1"/>
</dbReference>
<evidence type="ECO:0000256" key="7">
    <source>
        <dbReference type="ARBA" id="ARBA00023134"/>
    </source>
</evidence>
<keyword evidence="5 10" id="KW-0408">Iron</keyword>
<evidence type="ECO:0000313" key="15">
    <source>
        <dbReference type="Proteomes" id="UP000474104"/>
    </source>
</evidence>
<feature type="binding site" evidence="10">
    <location>
        <position position="26"/>
    </location>
    <ligand>
        <name>S-adenosyl-L-methionine</name>
        <dbReference type="ChEBI" id="CHEBI:59789"/>
    </ligand>
</feature>
<evidence type="ECO:0000259" key="11">
    <source>
        <dbReference type="PROSITE" id="PS51918"/>
    </source>
</evidence>
<dbReference type="InterPro" id="IPR058240">
    <property type="entry name" value="rSAM_sf"/>
</dbReference>
<evidence type="ECO:0000256" key="8">
    <source>
        <dbReference type="ARBA" id="ARBA00023150"/>
    </source>
</evidence>
<reference evidence="13" key="1">
    <citation type="submission" date="2018-10" db="EMBL/GenBank/DDBJ databases">
        <title>Schaedlerella arabinophila gen. nov. sp. nov., isolated from the mouse intestinal tract and comparative analysis with the genome of the closely related altered Schaedler flora strain ASF502.</title>
        <authorList>
            <person name="Miyake S."/>
            <person name="Soh M."/>
            <person name="Seedorf H."/>
        </authorList>
    </citation>
    <scope>NUCLEOTIDE SEQUENCE [LARGE SCALE GENOMIC DNA]</scope>
    <source>
        <strain evidence="13">DSM 106076</strain>
    </source>
</reference>
<dbReference type="NCBIfam" id="TIGR02666">
    <property type="entry name" value="moaA"/>
    <property type="match status" value="1"/>
</dbReference>
<feature type="binding site" evidence="10">
    <location>
        <position position="20"/>
    </location>
    <ligand>
        <name>[4Fe-4S] cluster</name>
        <dbReference type="ChEBI" id="CHEBI:49883"/>
        <label>1</label>
        <note>4Fe-4S-S-AdoMet</note>
    </ligand>
</feature>
<keyword evidence="7 10" id="KW-0342">GTP-binding</keyword>
<feature type="binding site" evidence="10">
    <location>
        <position position="188"/>
    </location>
    <ligand>
        <name>S-adenosyl-L-methionine</name>
        <dbReference type="ChEBI" id="CHEBI:59789"/>
    </ligand>
</feature>
<accession>A0A426DIV8</accession>
<dbReference type="GO" id="GO:0005525">
    <property type="term" value="F:GTP binding"/>
    <property type="evidence" value="ECO:0007669"/>
    <property type="project" value="UniProtKB-UniRule"/>
</dbReference>
<dbReference type="GO" id="GO:0051539">
    <property type="term" value="F:4 iron, 4 sulfur cluster binding"/>
    <property type="evidence" value="ECO:0007669"/>
    <property type="project" value="UniProtKB-UniRule"/>
</dbReference>
<comment type="function">
    <text evidence="10">Catalyzes the cyclization of GTP to (8S)-3',8-cyclo-7,8-dihydroguanosine 5'-triphosphate.</text>
</comment>
<dbReference type="OrthoDB" id="9763993at2"/>
<dbReference type="PROSITE" id="PS51918">
    <property type="entry name" value="RADICAL_SAM"/>
    <property type="match status" value="1"/>
</dbReference>
<feature type="binding site" evidence="10">
    <location>
        <position position="253"/>
    </location>
    <ligand>
        <name>[4Fe-4S] cluster</name>
        <dbReference type="ChEBI" id="CHEBI:49883"/>
        <label>2</label>
        <note>4Fe-4S-substrate</note>
    </ligand>
</feature>
<dbReference type="EMBL" id="RHJS01000002">
    <property type="protein sequence ID" value="RRK32830.1"/>
    <property type="molecule type" value="Genomic_DNA"/>
</dbReference>
<feature type="binding site" evidence="10">
    <location>
        <begin position="255"/>
        <end position="257"/>
    </location>
    <ligand>
        <name>GTP</name>
        <dbReference type="ChEBI" id="CHEBI:37565"/>
    </ligand>
</feature>
<comment type="caution">
    <text evidence="13">The sequence shown here is derived from an EMBL/GenBank/DDBJ whole genome shotgun (WGS) entry which is preliminary data.</text>
</comment>
<dbReference type="AlphaFoldDB" id="N2AFM8"/>
<dbReference type="PANTHER" id="PTHR22960">
    <property type="entry name" value="MOLYBDOPTERIN COFACTOR SYNTHESIS PROTEIN A"/>
    <property type="match status" value="1"/>
</dbReference>
<dbReference type="GO" id="GO:0006777">
    <property type="term" value="P:Mo-molybdopterin cofactor biosynthetic process"/>
    <property type="evidence" value="ECO:0007669"/>
    <property type="project" value="UniProtKB-UniRule"/>
</dbReference>
<feature type="binding site" evidence="10">
    <location>
        <position position="118"/>
    </location>
    <ligand>
        <name>S-adenosyl-L-methionine</name>
        <dbReference type="ChEBI" id="CHEBI:59789"/>
    </ligand>
</feature>
<organism evidence="13 14">
    <name type="scientific">Schaedlerella arabinosiphila</name>
    <dbReference type="NCBI Taxonomy" id="2044587"/>
    <lineage>
        <taxon>Bacteria</taxon>
        <taxon>Bacillati</taxon>
        <taxon>Bacillota</taxon>
        <taxon>Clostridia</taxon>
        <taxon>Lachnospirales</taxon>
        <taxon>Lachnospiraceae</taxon>
        <taxon>Schaedlerella</taxon>
    </lineage>
</organism>
<dbReference type="InterPro" id="IPR006638">
    <property type="entry name" value="Elp3/MiaA/NifB-like_rSAM"/>
</dbReference>
<dbReference type="CDD" id="cd21117">
    <property type="entry name" value="Twitch_MoaA"/>
    <property type="match status" value="1"/>
</dbReference>
<feature type="binding site" evidence="10">
    <location>
        <position position="94"/>
    </location>
    <ligand>
        <name>GTP</name>
        <dbReference type="ChEBI" id="CHEBI:37565"/>
    </ligand>
</feature>
<evidence type="ECO:0000256" key="9">
    <source>
        <dbReference type="ARBA" id="ARBA00023239"/>
    </source>
</evidence>
<evidence type="ECO:0000256" key="3">
    <source>
        <dbReference type="ARBA" id="ARBA00022723"/>
    </source>
</evidence>
<dbReference type="UniPathway" id="UPA00344"/>
<dbReference type="Proteomes" id="UP000474104">
    <property type="component" value="Unassembled WGS sequence"/>
</dbReference>
<evidence type="ECO:0000256" key="2">
    <source>
        <dbReference type="ARBA" id="ARBA00022691"/>
    </source>
</evidence>
<keyword evidence="3 10" id="KW-0479">Metal-binding</keyword>
<dbReference type="SUPFAM" id="SSF102114">
    <property type="entry name" value="Radical SAM enzymes"/>
    <property type="match status" value="1"/>
</dbReference>
<keyword evidence="9 10" id="KW-0456">Lyase</keyword>
<proteinExistence type="inferred from homology"/>
<dbReference type="SFLD" id="SFLDS00029">
    <property type="entry name" value="Radical_SAM"/>
    <property type="match status" value="1"/>
</dbReference>
<dbReference type="GO" id="GO:1904047">
    <property type="term" value="F:S-adenosyl-L-methionine binding"/>
    <property type="evidence" value="ECO:0007669"/>
    <property type="project" value="UniProtKB-UniRule"/>
</dbReference>
<evidence type="ECO:0000256" key="1">
    <source>
        <dbReference type="ARBA" id="ARBA00022485"/>
    </source>
</evidence>
<dbReference type="EMBL" id="VIRB01000101">
    <property type="protein sequence ID" value="NDO70114.1"/>
    <property type="molecule type" value="Genomic_DNA"/>
</dbReference>
<evidence type="ECO:0000256" key="6">
    <source>
        <dbReference type="ARBA" id="ARBA00023014"/>
    </source>
</evidence>
<dbReference type="InterPro" id="IPR040064">
    <property type="entry name" value="MoaA-like"/>
</dbReference>
<dbReference type="RefSeq" id="WP_004077676.1">
    <property type="nucleotide sequence ID" value="NZ_RHJS01000002.1"/>
</dbReference>
<evidence type="ECO:0000256" key="5">
    <source>
        <dbReference type="ARBA" id="ARBA00023004"/>
    </source>
</evidence>
<keyword evidence="14" id="KW-1185">Reference proteome</keyword>
<dbReference type="SFLD" id="SFLDG01386">
    <property type="entry name" value="main_SPASM_domain-containing"/>
    <property type="match status" value="1"/>
</dbReference>
<comment type="caution">
    <text evidence="10">Lacks conserved residue(s) required for the propagation of feature annotation.</text>
</comment>
<evidence type="ECO:0000313" key="12">
    <source>
        <dbReference type="EMBL" id="NDO70114.1"/>
    </source>
</evidence>
<feature type="binding site" evidence="10">
    <location>
        <position position="154"/>
    </location>
    <ligand>
        <name>GTP</name>
        <dbReference type="ChEBI" id="CHEBI:37565"/>
    </ligand>
</feature>
<dbReference type="GO" id="GO:0061798">
    <property type="term" value="F:GTP 3',8'-cyclase activity"/>
    <property type="evidence" value="ECO:0007669"/>
    <property type="project" value="UniProtKB-UniRule"/>
</dbReference>
<keyword evidence="1 10" id="KW-0004">4Fe-4S</keyword>
<gene>
    <name evidence="10 13" type="primary">moaA</name>
    <name evidence="13" type="ORF">EBB54_16810</name>
    <name evidence="12" type="ORF">FMM80_16225</name>
</gene>
<dbReference type="EC" id="4.1.99.22" evidence="10"/>
<comment type="catalytic activity">
    <reaction evidence="10">
        <text>GTP + AH2 + S-adenosyl-L-methionine = (8S)-3',8-cyclo-7,8-dihydroguanosine 5'-triphosphate + 5'-deoxyadenosine + L-methionine + A + H(+)</text>
        <dbReference type="Rhea" id="RHEA:49576"/>
        <dbReference type="ChEBI" id="CHEBI:13193"/>
        <dbReference type="ChEBI" id="CHEBI:15378"/>
        <dbReference type="ChEBI" id="CHEBI:17319"/>
        <dbReference type="ChEBI" id="CHEBI:17499"/>
        <dbReference type="ChEBI" id="CHEBI:37565"/>
        <dbReference type="ChEBI" id="CHEBI:57844"/>
        <dbReference type="ChEBI" id="CHEBI:59789"/>
        <dbReference type="ChEBI" id="CHEBI:131766"/>
        <dbReference type="EC" id="4.1.99.22"/>
    </reaction>
</comment>
<name>N2AFM8_9FIRM</name>
<comment type="pathway">
    <text evidence="10">Cofactor biosynthesis; molybdopterin biosynthesis.</text>
</comment>
<comment type="subunit">
    <text evidence="10">Monomer and homodimer.</text>
</comment>
<dbReference type="CDD" id="cd01335">
    <property type="entry name" value="Radical_SAM"/>
    <property type="match status" value="1"/>
</dbReference>
<comment type="similarity">
    <text evidence="10">Belongs to the radical SAM superfamily. MoaA family.</text>
</comment>
<dbReference type="Pfam" id="PF04055">
    <property type="entry name" value="Radical_SAM"/>
    <property type="match status" value="1"/>
</dbReference>
<dbReference type="InterPro" id="IPR050105">
    <property type="entry name" value="MoCo_biosynth_MoaA/MoaC"/>
</dbReference>
<feature type="binding site" evidence="10">
    <location>
        <position position="250"/>
    </location>
    <ligand>
        <name>[4Fe-4S] cluster</name>
        <dbReference type="ChEBI" id="CHEBI:49883"/>
        <label>2</label>
        <note>4Fe-4S-substrate</note>
    </ligand>
</feature>
<feature type="binding site" evidence="10">
    <location>
        <position position="27"/>
    </location>
    <ligand>
        <name>[4Fe-4S] cluster</name>
        <dbReference type="ChEBI" id="CHEBI:49883"/>
        <label>1</label>
        <note>4Fe-4S-S-AdoMet</note>
    </ligand>
</feature>
<dbReference type="InterPro" id="IPR010505">
    <property type="entry name" value="MoaA_twitch"/>
</dbReference>
<dbReference type="SFLD" id="SFLDG01067">
    <property type="entry name" value="SPASM/twitch_domain_containing"/>
    <property type="match status" value="1"/>
</dbReference>
<evidence type="ECO:0000256" key="4">
    <source>
        <dbReference type="ARBA" id="ARBA00022741"/>
    </source>
</evidence>
<feature type="domain" description="Radical SAM core" evidence="11">
    <location>
        <begin position="4"/>
        <end position="227"/>
    </location>
</feature>
<dbReference type="HOGENOM" id="CLU_009273_0_1_9"/>
<dbReference type="GO" id="GO:0061799">
    <property type="term" value="F:cyclic pyranopterin monophosphate synthase activity"/>
    <property type="evidence" value="ECO:0007669"/>
    <property type="project" value="TreeGrafter"/>
</dbReference>
<sequence length="347" mass="38763">MKDQYQRVVDYIRISVTDRCNYRCQYCMPREGVEPMPHSEVMTYDEILRLVKAAAGAGITKVKITGGEPLVRKGVCGLIRNIRLVPGIESVTVTTNGALLCRFLPELAAAGVSGINISLDTLDKDKFHRLTRRGEFSEVWEGIRQTILAGIPVKVNCVPMVGINEDELVDMAALAWKYPITVRFIEMMPIGLGSGYTAVTQDEIKKLLEAQFGYMELVKESVGNGPAVYYQLPEFRGKIGFISALSRKFCRSCNRIRVKADGTLKLCLNYEGHINLKQEMRNGIDDRELQQLLQDCIYMKPKCHDFPSRAWPTAENGVPGIFGNGNSPEERVKGILQETHNMAQIGG</sequence>
<dbReference type="InterPro" id="IPR013785">
    <property type="entry name" value="Aldolase_TIM"/>
</dbReference>
<dbReference type="Pfam" id="PF06463">
    <property type="entry name" value="Mob_synth_C"/>
    <property type="match status" value="1"/>
</dbReference>
<keyword evidence="8 10" id="KW-0501">Molybdenum cofactor biosynthesis</keyword>
<comment type="cofactor">
    <cofactor evidence="10">
        <name>[4Fe-4S] cluster</name>
        <dbReference type="ChEBI" id="CHEBI:49883"/>
    </cofactor>
    <text evidence="10">Binds 2 [4Fe-4S] clusters. Binds 1 [4Fe-4S] cluster coordinated with 3 cysteines and an exchangeable S-adenosyl-L-methionine and 1 [4Fe-4S] cluster coordinated with 3 cysteines and the GTP-derived substrate.</text>
</comment>
<dbReference type="Gene3D" id="3.20.20.70">
    <property type="entry name" value="Aldolase class I"/>
    <property type="match status" value="1"/>
</dbReference>